<gene>
    <name evidence="2" type="ORF">SAMN04488571_107139</name>
</gene>
<dbReference type="EMBL" id="FNFT01000007">
    <property type="protein sequence ID" value="SDK33243.1"/>
    <property type="molecule type" value="Genomic_DNA"/>
</dbReference>
<evidence type="ECO:0000313" key="2">
    <source>
        <dbReference type="EMBL" id="SDK33243.1"/>
    </source>
</evidence>
<reference evidence="2 3" key="1">
    <citation type="submission" date="2016-10" db="EMBL/GenBank/DDBJ databases">
        <authorList>
            <person name="Varghese N."/>
            <person name="Submissions S."/>
        </authorList>
    </citation>
    <scope>NUCLEOTIDE SEQUENCE [LARGE SCALE GENOMIC DNA]</scope>
    <source>
        <strain evidence="2 3">DSM 2373</strain>
    </source>
</reference>
<dbReference type="AlphaFoldDB" id="A0A1G9B191"/>
<keyword evidence="3" id="KW-1185">Reference proteome</keyword>
<feature type="region of interest" description="Disordered" evidence="1">
    <location>
        <begin position="41"/>
        <end position="61"/>
    </location>
</feature>
<name>A0A1G9B191_9EURY</name>
<evidence type="ECO:0000256" key="1">
    <source>
        <dbReference type="SAM" id="MobiDB-lite"/>
    </source>
</evidence>
<dbReference type="Proteomes" id="UP000326500">
    <property type="component" value="Unassembled WGS sequence"/>
</dbReference>
<sequence length="61" mass="6232">MIARMFPRRDRGVSSRTAFAPHAAALTASIFSSANVSASMIRGTSGPAPRANADQASSVPG</sequence>
<accession>A0A1G9B191</accession>
<protein>
    <submittedName>
        <fullName evidence="2">Uncharacterized protein</fullName>
    </submittedName>
</protein>
<proteinExistence type="predicted"/>
<evidence type="ECO:0000313" key="3">
    <source>
        <dbReference type="Proteomes" id="UP000326500"/>
    </source>
</evidence>
<organism evidence="2 3">
    <name type="scientific">Methanoculleus thermophilus</name>
    <dbReference type="NCBI Taxonomy" id="2200"/>
    <lineage>
        <taxon>Archaea</taxon>
        <taxon>Methanobacteriati</taxon>
        <taxon>Methanobacteriota</taxon>
        <taxon>Stenosarchaea group</taxon>
        <taxon>Methanomicrobia</taxon>
        <taxon>Methanomicrobiales</taxon>
        <taxon>Methanomicrobiaceae</taxon>
        <taxon>Methanoculleus</taxon>
    </lineage>
</organism>